<dbReference type="Pfam" id="PF05805">
    <property type="entry name" value="L6_membrane"/>
    <property type="match status" value="1"/>
</dbReference>
<feature type="transmembrane region" description="Helical" evidence="6">
    <location>
        <begin position="12"/>
        <end position="33"/>
    </location>
</feature>
<keyword evidence="4 6" id="KW-1133">Transmembrane helix</keyword>
<comment type="similarity">
    <text evidence="2">Belongs to the L6 tetraspanin family.</text>
</comment>
<evidence type="ECO:0000313" key="8">
    <source>
        <dbReference type="Proteomes" id="UP000002280"/>
    </source>
</evidence>
<gene>
    <name evidence="7" type="primary">LOC100017577</name>
</gene>
<comment type="subcellular location">
    <subcellularLocation>
        <location evidence="1">Membrane</location>
        <topology evidence="1">Multi-pass membrane protein</topology>
    </subcellularLocation>
</comment>
<dbReference type="Proteomes" id="UP000002280">
    <property type="component" value="Chromosome 7"/>
</dbReference>
<evidence type="ECO:0000256" key="4">
    <source>
        <dbReference type="ARBA" id="ARBA00022989"/>
    </source>
</evidence>
<feature type="transmembrane region" description="Helical" evidence="6">
    <location>
        <begin position="45"/>
        <end position="68"/>
    </location>
</feature>
<dbReference type="Bgee" id="ENSMODG00000021264">
    <property type="expression patterns" value="Expressed in spermatid and 18 other cell types or tissues"/>
</dbReference>
<reference evidence="7" key="3">
    <citation type="submission" date="2025-09" db="UniProtKB">
        <authorList>
            <consortium name="Ensembl"/>
        </authorList>
    </citation>
    <scope>IDENTIFICATION</scope>
</reference>
<dbReference type="OMA" id="IYVHCIG"/>
<feature type="transmembrane region" description="Helical" evidence="6">
    <location>
        <begin position="89"/>
        <end position="116"/>
    </location>
</feature>
<reference evidence="7 8" key="1">
    <citation type="journal article" date="2007" name="Nature">
        <title>Genome of the marsupial Monodelphis domestica reveals innovation in non-coding sequences.</title>
        <authorList>
            <person name="Mikkelsen T.S."/>
            <person name="Wakefield M.J."/>
            <person name="Aken B."/>
            <person name="Amemiya C.T."/>
            <person name="Chang J.L."/>
            <person name="Duke S."/>
            <person name="Garber M."/>
            <person name="Gentles A.J."/>
            <person name="Goodstadt L."/>
            <person name="Heger A."/>
            <person name="Jurka J."/>
            <person name="Kamal M."/>
            <person name="Mauceli E."/>
            <person name="Searle S.M."/>
            <person name="Sharpe T."/>
            <person name="Baker M.L."/>
            <person name="Batzer M.A."/>
            <person name="Benos P.V."/>
            <person name="Belov K."/>
            <person name="Clamp M."/>
            <person name="Cook A."/>
            <person name="Cuff J."/>
            <person name="Das R."/>
            <person name="Davidow L."/>
            <person name="Deakin J.E."/>
            <person name="Fazzari M.J."/>
            <person name="Glass J.L."/>
            <person name="Grabherr M."/>
            <person name="Greally J.M."/>
            <person name="Gu W."/>
            <person name="Hore T.A."/>
            <person name="Huttley G.A."/>
            <person name="Kleber M."/>
            <person name="Jirtle R.L."/>
            <person name="Koina E."/>
            <person name="Lee J.T."/>
            <person name="Mahony S."/>
            <person name="Marra M.A."/>
            <person name="Miller R.D."/>
            <person name="Nicholls R.D."/>
            <person name="Oda M."/>
            <person name="Papenfuss A.T."/>
            <person name="Parra Z.E."/>
            <person name="Pollock D.D."/>
            <person name="Ray D.A."/>
            <person name="Schein J.E."/>
            <person name="Speed T.P."/>
            <person name="Thompson K."/>
            <person name="VandeBerg J.L."/>
            <person name="Wade C.M."/>
            <person name="Walker J.A."/>
            <person name="Waters P.D."/>
            <person name="Webber C."/>
            <person name="Weidman J.R."/>
            <person name="Xie X."/>
            <person name="Zody M.C."/>
            <person name="Baldwin J."/>
            <person name="Abdouelleil A."/>
            <person name="Abdulkadir J."/>
            <person name="Abebe A."/>
            <person name="Abera B."/>
            <person name="Abreu J."/>
            <person name="Acer S.C."/>
            <person name="Aftuck L."/>
            <person name="Alexander A."/>
            <person name="An P."/>
            <person name="Anderson E."/>
            <person name="Anderson S."/>
            <person name="Arachi H."/>
            <person name="Azer M."/>
            <person name="Bachantsang P."/>
            <person name="Barry A."/>
            <person name="Bayul T."/>
            <person name="Berlin A."/>
            <person name="Bessette D."/>
            <person name="Bloom T."/>
            <person name="Bloom T."/>
            <person name="Boguslavskiy L."/>
            <person name="Bonnet C."/>
            <person name="Boukhgalter B."/>
            <person name="Bourzgui I."/>
            <person name="Brown A."/>
            <person name="Cahill P."/>
            <person name="Channer S."/>
            <person name="Cheshatsang Y."/>
            <person name="Chuda L."/>
            <person name="Citroen M."/>
            <person name="Collymore A."/>
            <person name="Cooke P."/>
            <person name="Costello M."/>
            <person name="D'Aco K."/>
            <person name="Daza R."/>
            <person name="De Haan G."/>
            <person name="DeGray S."/>
            <person name="DeMaso C."/>
            <person name="Dhargay N."/>
            <person name="Dooley K."/>
            <person name="Dooley E."/>
            <person name="Doricent M."/>
            <person name="Dorje P."/>
            <person name="Dorjee K."/>
            <person name="Dupes A."/>
            <person name="Elong R."/>
            <person name="Falk J."/>
            <person name="Farina A."/>
            <person name="Faro S."/>
            <person name="Ferguson D."/>
            <person name="Fisher S."/>
            <person name="Foley C.D."/>
            <person name="Franke A."/>
            <person name="Friedrich D."/>
            <person name="Gadbois L."/>
            <person name="Gearin G."/>
            <person name="Gearin C.R."/>
            <person name="Giannoukos G."/>
            <person name="Goode T."/>
            <person name="Graham J."/>
            <person name="Grandbois E."/>
            <person name="Grewal S."/>
            <person name="Gyaltsen K."/>
            <person name="Hafez N."/>
            <person name="Hagos B."/>
            <person name="Hall J."/>
            <person name="Henson C."/>
            <person name="Hollinger A."/>
            <person name="Honan T."/>
            <person name="Huard M.D."/>
            <person name="Hughes L."/>
            <person name="Hurhula B."/>
            <person name="Husby M.E."/>
            <person name="Kamat A."/>
            <person name="Kanga B."/>
            <person name="Kashin S."/>
            <person name="Khazanovich D."/>
            <person name="Kisner P."/>
            <person name="Lance K."/>
            <person name="Lara M."/>
            <person name="Lee W."/>
            <person name="Lennon N."/>
            <person name="Letendre F."/>
            <person name="LeVine R."/>
            <person name="Lipovsky A."/>
            <person name="Liu X."/>
            <person name="Liu J."/>
            <person name="Liu S."/>
            <person name="Lokyitsang T."/>
            <person name="Lokyitsang Y."/>
            <person name="Lubonja R."/>
            <person name="Lui A."/>
            <person name="MacDonald P."/>
            <person name="Magnisalis V."/>
            <person name="Maru K."/>
            <person name="Matthews C."/>
            <person name="McCusker W."/>
            <person name="McDonough S."/>
            <person name="Mehta T."/>
            <person name="Meldrim J."/>
            <person name="Meneus L."/>
            <person name="Mihai O."/>
            <person name="Mihalev A."/>
            <person name="Mihova T."/>
            <person name="Mittelman R."/>
            <person name="Mlenga V."/>
            <person name="Montmayeur A."/>
            <person name="Mulrain L."/>
            <person name="Navidi A."/>
            <person name="Naylor J."/>
            <person name="Negash T."/>
            <person name="Nguyen T."/>
            <person name="Nguyen N."/>
            <person name="Nicol R."/>
            <person name="Norbu C."/>
            <person name="Norbu N."/>
            <person name="Novod N."/>
            <person name="O'Neill B."/>
            <person name="Osman S."/>
            <person name="Markiewicz E."/>
            <person name="Oyono O.L."/>
            <person name="Patti C."/>
            <person name="Phunkhang P."/>
            <person name="Pierre F."/>
            <person name="Priest M."/>
            <person name="Raghuraman S."/>
            <person name="Rege F."/>
            <person name="Reyes R."/>
            <person name="Rise C."/>
            <person name="Rogov P."/>
            <person name="Ross K."/>
            <person name="Ryan E."/>
            <person name="Settipalli S."/>
            <person name="Shea T."/>
            <person name="Sherpa N."/>
            <person name="Shi L."/>
            <person name="Shih D."/>
            <person name="Sparrow T."/>
            <person name="Spaulding J."/>
            <person name="Stalker J."/>
            <person name="Stange-Thomann N."/>
            <person name="Stavropoulos S."/>
            <person name="Stone C."/>
            <person name="Strader C."/>
            <person name="Tesfaye S."/>
            <person name="Thomson T."/>
            <person name="Thoulutsang Y."/>
            <person name="Thoulutsang D."/>
            <person name="Topham K."/>
            <person name="Topping I."/>
            <person name="Tsamla T."/>
            <person name="Vassiliev H."/>
            <person name="Vo A."/>
            <person name="Wangchuk T."/>
            <person name="Wangdi T."/>
            <person name="Weiand M."/>
            <person name="Wilkinson J."/>
            <person name="Wilson A."/>
            <person name="Yadav S."/>
            <person name="Young G."/>
            <person name="Yu Q."/>
            <person name="Zembek L."/>
            <person name="Zhong D."/>
            <person name="Zimmer A."/>
            <person name="Zwirko Z."/>
            <person name="Jaffe D.B."/>
            <person name="Alvarez P."/>
            <person name="Brockman W."/>
            <person name="Butler J."/>
            <person name="Chin C."/>
            <person name="Gnerre S."/>
            <person name="MacCallum I."/>
            <person name="Graves J.A."/>
            <person name="Ponting C.P."/>
            <person name="Breen M."/>
            <person name="Samollow P.B."/>
            <person name="Lander E.S."/>
            <person name="Lindblad-Toh K."/>
        </authorList>
    </citation>
    <scope>NUCLEOTIDE SEQUENCE [LARGE SCALE GENOMIC DNA]</scope>
</reference>
<feature type="transmembrane region" description="Helical" evidence="6">
    <location>
        <begin position="160"/>
        <end position="193"/>
    </location>
</feature>
<organism evidence="7 8">
    <name type="scientific">Monodelphis domestica</name>
    <name type="common">Gray short-tailed opossum</name>
    <dbReference type="NCBI Taxonomy" id="13616"/>
    <lineage>
        <taxon>Eukaryota</taxon>
        <taxon>Metazoa</taxon>
        <taxon>Chordata</taxon>
        <taxon>Craniata</taxon>
        <taxon>Vertebrata</taxon>
        <taxon>Euteleostomi</taxon>
        <taxon>Mammalia</taxon>
        <taxon>Metatheria</taxon>
        <taxon>Didelphimorphia</taxon>
        <taxon>Didelphidae</taxon>
        <taxon>Monodelphis</taxon>
    </lineage>
</organism>
<dbReference type="STRING" id="13616.ENSMODP00000047614"/>
<dbReference type="InParanoid" id="A0A5F8GJI3"/>
<evidence type="ECO:0000313" key="7">
    <source>
        <dbReference type="Ensembl" id="ENSMODP00000047614.1"/>
    </source>
</evidence>
<dbReference type="PANTHER" id="PTHR14198:SF18">
    <property type="entry name" value="TRANSMEMBRANE 4 L6 FAMILY MEMBER 1"/>
    <property type="match status" value="1"/>
</dbReference>
<dbReference type="AlphaFoldDB" id="A0A5F8GJI3"/>
<dbReference type="Ensembl" id="ENSMODT00000074239.1">
    <property type="protein sequence ID" value="ENSMODP00000047614.1"/>
    <property type="gene ID" value="ENSMODG00000021264.4"/>
</dbReference>
<evidence type="ECO:0000256" key="1">
    <source>
        <dbReference type="ARBA" id="ARBA00004141"/>
    </source>
</evidence>
<protein>
    <submittedName>
        <fullName evidence="7">Transmembrane 4 L6 family member 1</fullName>
    </submittedName>
</protein>
<keyword evidence="3 6" id="KW-0812">Transmembrane</keyword>
<reference evidence="7" key="2">
    <citation type="submission" date="2025-08" db="UniProtKB">
        <authorList>
            <consortium name="Ensembl"/>
        </authorList>
    </citation>
    <scope>IDENTIFICATION</scope>
</reference>
<sequence length="219" mass="24547">MCYVKCAEFIGTILMSLSLTCITINILLFFPNWELKYFNEGQLSVYVNCLPGIVGGGLMVFLPSLYFVALDGKDCCGCLGHENCGKRCVMLTTMVPSAVGLMGACYCIIMSVLSILKGPRCLDVSGEWNYPFATVRNYITNHRLWGMCVKPPHITQFHLLMFFLLVGFGVLEVAFLILQVVNGAVGGLCGYFCTTVKKSRRTNHYDLPEFHCNLYFIFY</sequence>
<dbReference type="PANTHER" id="PTHR14198">
    <property type="entry name" value="TRANSMEMBRANE 4 L6 FAMILY MEMBER 1-RELATED"/>
    <property type="match status" value="1"/>
</dbReference>
<dbReference type="InterPro" id="IPR008661">
    <property type="entry name" value="L6_membrane"/>
</dbReference>
<dbReference type="FunCoup" id="A0A5F8GJI3">
    <property type="interactions" value="469"/>
</dbReference>
<evidence type="ECO:0000256" key="3">
    <source>
        <dbReference type="ARBA" id="ARBA00022692"/>
    </source>
</evidence>
<keyword evidence="8" id="KW-1185">Reference proteome</keyword>
<evidence type="ECO:0000256" key="5">
    <source>
        <dbReference type="ARBA" id="ARBA00023136"/>
    </source>
</evidence>
<accession>A0A5F8GJI3</accession>
<dbReference type="GeneTree" id="ENSGT01030000234590"/>
<dbReference type="GO" id="GO:0016020">
    <property type="term" value="C:membrane"/>
    <property type="evidence" value="ECO:0000318"/>
    <property type="project" value="GO_Central"/>
</dbReference>
<proteinExistence type="inferred from homology"/>
<evidence type="ECO:0000256" key="2">
    <source>
        <dbReference type="ARBA" id="ARBA00006193"/>
    </source>
</evidence>
<name>A0A5F8GJI3_MONDO</name>
<keyword evidence="5 6" id="KW-0472">Membrane</keyword>
<evidence type="ECO:0000256" key="6">
    <source>
        <dbReference type="SAM" id="Phobius"/>
    </source>
</evidence>